<dbReference type="InterPro" id="IPR001509">
    <property type="entry name" value="Epimerase_deHydtase"/>
</dbReference>
<dbReference type="EMBL" id="JAGVWF010000009">
    <property type="protein sequence ID" value="MBS3058956.1"/>
    <property type="molecule type" value="Genomic_DNA"/>
</dbReference>
<reference evidence="5" key="1">
    <citation type="journal article" date="2020" name="bioRxiv">
        <title>A rank-normalized archaeal taxonomy based on genome phylogeny resolves widespread incomplete and uneven classifications.</title>
        <authorList>
            <person name="Rinke C."/>
            <person name="Chuvochina M."/>
            <person name="Mussig A.J."/>
            <person name="Chaumeil P.-A."/>
            <person name="Waite D.W."/>
            <person name="Whitman W.B."/>
            <person name="Parks D.H."/>
            <person name="Hugenholtz P."/>
        </authorList>
    </citation>
    <scope>NUCLEOTIDE SEQUENCE [LARGE SCALE GENOMIC DNA]</scope>
</reference>
<dbReference type="EMBL" id="DUFG01000021">
    <property type="protein sequence ID" value="HIH08617.1"/>
    <property type="molecule type" value="Genomic_DNA"/>
</dbReference>
<evidence type="ECO:0000313" key="5">
    <source>
        <dbReference type="Proteomes" id="UP000577419"/>
    </source>
</evidence>
<evidence type="ECO:0000313" key="4">
    <source>
        <dbReference type="EMBL" id="MBS3058956.1"/>
    </source>
</evidence>
<dbReference type="Pfam" id="PF01370">
    <property type="entry name" value="Epimerase"/>
    <property type="match status" value="1"/>
</dbReference>
<gene>
    <name evidence="3" type="ORF">HA237_04575</name>
    <name evidence="4" type="ORF">J4224_00845</name>
</gene>
<feature type="domain" description="NAD-dependent epimerase/dehydratase" evidence="2">
    <location>
        <begin position="4"/>
        <end position="226"/>
    </location>
</feature>
<dbReference type="Proteomes" id="UP000683213">
    <property type="component" value="Unassembled WGS sequence"/>
</dbReference>
<dbReference type="SUPFAM" id="SSF51735">
    <property type="entry name" value="NAD(P)-binding Rossmann-fold domains"/>
    <property type="match status" value="1"/>
</dbReference>
<evidence type="ECO:0000313" key="3">
    <source>
        <dbReference type="EMBL" id="HIH08617.1"/>
    </source>
</evidence>
<proteinExistence type="inferred from homology"/>
<comment type="similarity">
    <text evidence="1">Belongs to the NAD(P)-dependent epimerase/dehydratase family.</text>
</comment>
<dbReference type="InterPro" id="IPR036291">
    <property type="entry name" value="NAD(P)-bd_dom_sf"/>
</dbReference>
<protein>
    <submittedName>
        <fullName evidence="3">NAD-dependent epimerase/dehydratase family protein</fullName>
    </submittedName>
</protein>
<accession>A0A7J4IXU2</accession>
<comment type="caution">
    <text evidence="3">The sequence shown here is derived from an EMBL/GenBank/DDBJ whole genome shotgun (WGS) entry which is preliminary data.</text>
</comment>
<reference evidence="4" key="2">
    <citation type="submission" date="2021-03" db="EMBL/GenBank/DDBJ databases">
        <authorList>
            <person name="Jaffe A."/>
        </authorList>
    </citation>
    <scope>NUCLEOTIDE SEQUENCE</scope>
    <source>
        <strain evidence="4">RIFCSPHIGHO2_01_FULL_GW2011_AR10_43_9</strain>
    </source>
</reference>
<dbReference type="AlphaFoldDB" id="A0A7J4IXU2"/>
<dbReference type="PRINTS" id="PR01713">
    <property type="entry name" value="NUCEPIMERASE"/>
</dbReference>
<dbReference type="Gene3D" id="3.40.50.720">
    <property type="entry name" value="NAD(P)-binding Rossmann-like Domain"/>
    <property type="match status" value="1"/>
</dbReference>
<dbReference type="Proteomes" id="UP000577419">
    <property type="component" value="Unassembled WGS sequence"/>
</dbReference>
<evidence type="ECO:0000256" key="1">
    <source>
        <dbReference type="ARBA" id="ARBA00007637"/>
    </source>
</evidence>
<dbReference type="PANTHER" id="PTHR43000">
    <property type="entry name" value="DTDP-D-GLUCOSE 4,6-DEHYDRATASE-RELATED"/>
    <property type="match status" value="1"/>
</dbReference>
<sequence>MSKILITGGAGFIGTNLAEHMEAQGNEVLILDKRKSKFSPSIRADVTKKNWHSKVGKPEIIYHLAAIVGVDYVSTHPFETMNTEIMGINNVIKFAERTRPEKIIFSSTSAVYGTALPNQFLSEDIKTFPITSYATAKIMAEHYLKEMKKIHNIDFTVLRYFNAYGKYQDPKMVIARFMEAAKESKPIVVFNNGEQTRDFTYIDDVMKATELVAFTDKTNSQIINVGTGVATKIRDVALLVKKISGSQSKILFEKPPEPREHFEIQRRVCDKRRLKKLIGFECKTTLSQGLKKLMQEQ</sequence>
<evidence type="ECO:0000259" key="2">
    <source>
        <dbReference type="Pfam" id="PF01370"/>
    </source>
</evidence>
<organism evidence="3 5">
    <name type="scientific">Candidatus Iainarchaeum sp</name>
    <dbReference type="NCBI Taxonomy" id="3101447"/>
    <lineage>
        <taxon>Archaea</taxon>
        <taxon>Candidatus Iainarchaeota</taxon>
        <taxon>Candidatus Iainarchaeia</taxon>
        <taxon>Candidatus Iainarchaeales</taxon>
        <taxon>Candidatus Iainarchaeaceae</taxon>
        <taxon>Candidatus Iainarchaeum</taxon>
    </lineage>
</organism>
<name>A0A7J4IXU2_9ARCH</name>
<reference evidence="4" key="3">
    <citation type="submission" date="2021-05" db="EMBL/GenBank/DDBJ databases">
        <title>Protein family content uncovers lineage relationships and bacterial pathway maintenance mechanisms in DPANN archaea.</title>
        <authorList>
            <person name="Castelle C.J."/>
            <person name="Meheust R."/>
            <person name="Jaffe A.L."/>
            <person name="Seitz K."/>
            <person name="Gong X."/>
            <person name="Baker B.J."/>
            <person name="Banfield J.F."/>
        </authorList>
    </citation>
    <scope>NUCLEOTIDE SEQUENCE</scope>
    <source>
        <strain evidence="4">RIFCSPHIGHO2_01_FULL_GW2011_AR10_43_9</strain>
    </source>
</reference>